<dbReference type="RefSeq" id="WP_184820858.1">
    <property type="nucleotide sequence ID" value="NZ_BMTI01000005.1"/>
</dbReference>
<evidence type="ECO:0000313" key="3">
    <source>
        <dbReference type="Proteomes" id="UP000579523"/>
    </source>
</evidence>
<gene>
    <name evidence="2" type="ORF">FHS37_002822</name>
</gene>
<reference evidence="2 3" key="1">
    <citation type="submission" date="2020-08" db="EMBL/GenBank/DDBJ databases">
        <title>Genomic Encyclopedia of Type Strains, Phase III (KMG-III): the genomes of soil and plant-associated and newly described type strains.</title>
        <authorList>
            <person name="Whitman W."/>
        </authorList>
    </citation>
    <scope>NUCLEOTIDE SEQUENCE [LARGE SCALE GENOMIC DNA]</scope>
    <source>
        <strain evidence="2 3">CECT 3273</strain>
    </source>
</reference>
<keyword evidence="3" id="KW-1185">Reference proteome</keyword>
<evidence type="ECO:0000256" key="1">
    <source>
        <dbReference type="SAM" id="MobiDB-lite"/>
    </source>
</evidence>
<accession>A0A7W7LYF3</accession>
<protein>
    <submittedName>
        <fullName evidence="2">ABC-type amino acid transport substrate-binding protein</fullName>
    </submittedName>
</protein>
<dbReference type="AlphaFoldDB" id="A0A7W7LYF3"/>
<dbReference type="Gene3D" id="3.40.190.10">
    <property type="entry name" value="Periplasmic binding protein-like II"/>
    <property type="match status" value="2"/>
</dbReference>
<comment type="caution">
    <text evidence="2">The sequence shown here is derived from an EMBL/GenBank/DDBJ whole genome shotgun (WGS) entry which is preliminary data.</text>
</comment>
<evidence type="ECO:0000313" key="2">
    <source>
        <dbReference type="EMBL" id="MBB4898764.1"/>
    </source>
</evidence>
<dbReference type="SUPFAM" id="SSF53850">
    <property type="entry name" value="Periplasmic binding protein-like II"/>
    <property type="match status" value="1"/>
</dbReference>
<dbReference type="EMBL" id="JACHJI010000004">
    <property type="protein sequence ID" value="MBB4898764.1"/>
    <property type="molecule type" value="Genomic_DNA"/>
</dbReference>
<name>A0A7W7LYF3_9ACTN</name>
<sequence length="112" mass="12532">MRKLRQGDADAVFTDEALLHGFVEQQRSGKVPLEVVRDVSSGNINRYGIGLREGRPEDCAELREALGDYLAEEWAGDVRAQPPAPVAAYPGDRENRFRPDPQDLNTHSSRKE</sequence>
<proteinExistence type="predicted"/>
<feature type="region of interest" description="Disordered" evidence="1">
    <location>
        <begin position="81"/>
        <end position="112"/>
    </location>
</feature>
<organism evidence="2 3">
    <name type="scientific">Streptomyces griseomycini</name>
    <dbReference type="NCBI Taxonomy" id="66895"/>
    <lineage>
        <taxon>Bacteria</taxon>
        <taxon>Bacillati</taxon>
        <taxon>Actinomycetota</taxon>
        <taxon>Actinomycetes</taxon>
        <taxon>Kitasatosporales</taxon>
        <taxon>Streptomycetaceae</taxon>
        <taxon>Streptomyces</taxon>
    </lineage>
</organism>
<feature type="compositionally biased region" description="Basic and acidic residues" evidence="1">
    <location>
        <begin position="91"/>
        <end position="101"/>
    </location>
</feature>
<dbReference type="Proteomes" id="UP000579523">
    <property type="component" value="Unassembled WGS sequence"/>
</dbReference>
<feature type="compositionally biased region" description="Polar residues" evidence="1">
    <location>
        <begin position="103"/>
        <end position="112"/>
    </location>
</feature>